<evidence type="ECO:0000256" key="4">
    <source>
        <dbReference type="ARBA" id="ARBA00022692"/>
    </source>
</evidence>
<accession>A0A378T8M3</accession>
<evidence type="ECO:0000313" key="10">
    <source>
        <dbReference type="EMBL" id="STZ56497.1"/>
    </source>
</evidence>
<dbReference type="InterPro" id="IPR037066">
    <property type="entry name" value="Plug_dom_sf"/>
</dbReference>
<dbReference type="AlphaFoldDB" id="A0A378T8M3"/>
<keyword evidence="8" id="KW-0732">Signal</keyword>
<dbReference type="GO" id="GO:0009279">
    <property type="term" value="C:cell outer membrane"/>
    <property type="evidence" value="ECO:0007669"/>
    <property type="project" value="UniProtKB-SubCell"/>
</dbReference>
<comment type="subcellular location">
    <subcellularLocation>
        <location evidence="1 7">Cell outer membrane</location>
        <topology evidence="1 7">Multi-pass membrane protein</topology>
    </subcellularLocation>
</comment>
<keyword evidence="3 7" id="KW-1134">Transmembrane beta strand</keyword>
<dbReference type="PROSITE" id="PS52016">
    <property type="entry name" value="TONB_DEPENDENT_REC_3"/>
    <property type="match status" value="1"/>
</dbReference>
<protein>
    <submittedName>
        <fullName evidence="10">Outer membrane receptor for monomeric catechols</fullName>
    </submittedName>
</protein>
<keyword evidence="5 7" id="KW-0472">Membrane</keyword>
<dbReference type="InterPro" id="IPR012910">
    <property type="entry name" value="Plug_dom"/>
</dbReference>
<name>A0A378T8M3_MORLA</name>
<evidence type="ECO:0000256" key="1">
    <source>
        <dbReference type="ARBA" id="ARBA00004571"/>
    </source>
</evidence>
<dbReference type="Gene3D" id="2.170.130.10">
    <property type="entry name" value="TonB-dependent receptor, plug domain"/>
    <property type="match status" value="1"/>
</dbReference>
<feature type="signal peptide" evidence="8">
    <location>
        <begin position="1"/>
        <end position="20"/>
    </location>
</feature>
<dbReference type="InterPro" id="IPR039426">
    <property type="entry name" value="TonB-dep_rcpt-like"/>
</dbReference>
<reference evidence="10 11" key="1">
    <citation type="submission" date="2018-06" db="EMBL/GenBank/DDBJ databases">
        <authorList>
            <consortium name="Pathogen Informatics"/>
            <person name="Doyle S."/>
        </authorList>
    </citation>
    <scope>NUCLEOTIDE SEQUENCE [LARGE SCALE GENOMIC DNA]</scope>
    <source>
        <strain evidence="10 11">NCTC10359</strain>
    </source>
</reference>
<dbReference type="InterPro" id="IPR036942">
    <property type="entry name" value="Beta-barrel_TonB_sf"/>
</dbReference>
<comment type="similarity">
    <text evidence="7">Belongs to the TonB-dependent receptor family.</text>
</comment>
<evidence type="ECO:0000256" key="6">
    <source>
        <dbReference type="ARBA" id="ARBA00023237"/>
    </source>
</evidence>
<dbReference type="SUPFAM" id="SSF56935">
    <property type="entry name" value="Porins"/>
    <property type="match status" value="1"/>
</dbReference>
<proteinExistence type="inferred from homology"/>
<feature type="chain" id="PRO_5016590842" evidence="8">
    <location>
        <begin position="21"/>
        <end position="858"/>
    </location>
</feature>
<dbReference type="Gene3D" id="2.40.170.20">
    <property type="entry name" value="TonB-dependent receptor, beta-barrel domain"/>
    <property type="match status" value="1"/>
</dbReference>
<dbReference type="Proteomes" id="UP000254437">
    <property type="component" value="Unassembled WGS sequence"/>
</dbReference>
<dbReference type="Pfam" id="PF07715">
    <property type="entry name" value="Plug"/>
    <property type="match status" value="1"/>
</dbReference>
<keyword evidence="4 7" id="KW-0812">Transmembrane</keyword>
<evidence type="ECO:0000313" key="11">
    <source>
        <dbReference type="Proteomes" id="UP000254437"/>
    </source>
</evidence>
<gene>
    <name evidence="10" type="ORF">NCTC10359_01111</name>
</gene>
<keyword evidence="2 7" id="KW-0813">Transport</keyword>
<dbReference type="EMBL" id="UGQU01000001">
    <property type="protein sequence ID" value="STZ56497.1"/>
    <property type="molecule type" value="Genomic_DNA"/>
</dbReference>
<evidence type="ECO:0000256" key="7">
    <source>
        <dbReference type="PROSITE-ProRule" id="PRU01360"/>
    </source>
</evidence>
<feature type="domain" description="TonB-dependent receptor plug" evidence="9">
    <location>
        <begin position="59"/>
        <end position="188"/>
    </location>
</feature>
<sequence>MKKTLIALAVGHAFVGLAHADDNTAISTTVSTDETGVATFQAVMPSETIIITPFSQQMGTQTLTASQIKNQPTGNGNITELLKNNPSVQFDNQANSSLMGGELEPAKVSFHGEKFYNNNFMIDGLSNNNNIDPASNNAIAGSLPTGYNAWDLPAGGEQSLWINSRLLDHVEVFDSNVSAKYGDFTGGVVDAKIKNPKSDRASGYVSYRMTDDALTSFHVHGDIKDDFESASQLYYQPRFTKEFYSASINQPINDKFSLLFSYDRQTSKIPYYQNVLGEWRDQERKSETYLLKGLYKADNGDTLSATAMYAPHSSLFYRRNIKDSGFENQGGGYRLNIDWKHLANWGRVNSVIGYQHDENTVTNESDHYYPWWHKYQNNTSSVINWATGSLTKAGSQTGLQGGYGKFGTDKKTLTAKQDYNFYDFDWGNINHNINAGFEYRHEKAEYERYADTSLGGMMTWNPKTICNGADGCIDGEQFTSVRLLYPARSLSASMNKYSLYAENTMKIGRFELTPGVRVSYDDFMKNTNISPRFAFTADVFDNGDTKLFGGWNRYHANNLFAYKLKNGISSNLQQNRQINADGTLTDWTDNGVIRERGSSKYNYEVGSLDTPYSDEISAGIAQRVGNTLWTAKWVNRHAKKSFARSPTLNDAGERVMDNSGWSKADTVTLAIKPTSAVKFSGLDLDWSVGASWSDNRQNTANTYDDTTEADQDRAILDNKLIYKADLPAFNFNRPWKAFANIDMTFPDIGFVWGHRVGFTAPYEGYSTATVDCPSHDTAICGDYTGRATLYEKTKFGNHISYDWRMSYKKALGKHQSLELTMDINNVFDRKTATNKPNNSQIITYEQGRNIWLGATYNW</sequence>
<keyword evidence="10" id="KW-0675">Receptor</keyword>
<evidence type="ECO:0000256" key="2">
    <source>
        <dbReference type="ARBA" id="ARBA00022448"/>
    </source>
</evidence>
<dbReference type="RefSeq" id="WP_115006263.1">
    <property type="nucleotide sequence ID" value="NZ_UGQU01000001.1"/>
</dbReference>
<organism evidence="10 11">
    <name type="scientific">Moraxella lacunata</name>
    <dbReference type="NCBI Taxonomy" id="477"/>
    <lineage>
        <taxon>Bacteria</taxon>
        <taxon>Pseudomonadati</taxon>
        <taxon>Pseudomonadota</taxon>
        <taxon>Gammaproteobacteria</taxon>
        <taxon>Moraxellales</taxon>
        <taxon>Moraxellaceae</taxon>
        <taxon>Moraxella</taxon>
    </lineage>
</organism>
<evidence type="ECO:0000256" key="5">
    <source>
        <dbReference type="ARBA" id="ARBA00023136"/>
    </source>
</evidence>
<evidence type="ECO:0000259" key="9">
    <source>
        <dbReference type="Pfam" id="PF07715"/>
    </source>
</evidence>
<evidence type="ECO:0000256" key="3">
    <source>
        <dbReference type="ARBA" id="ARBA00022452"/>
    </source>
</evidence>
<evidence type="ECO:0000256" key="8">
    <source>
        <dbReference type="SAM" id="SignalP"/>
    </source>
</evidence>
<keyword evidence="6 7" id="KW-0998">Cell outer membrane</keyword>